<keyword evidence="3" id="KW-0547">Nucleotide-binding</keyword>
<dbReference type="EC" id="2.7.11.1" evidence="1"/>
<keyword evidence="5" id="KW-0067">ATP-binding</keyword>
<dbReference type="Proteomes" id="UP000540698">
    <property type="component" value="Unassembled WGS sequence"/>
</dbReference>
<dbReference type="PANTHER" id="PTHR43671">
    <property type="entry name" value="SERINE/THREONINE-PROTEIN KINASE NEK"/>
    <property type="match status" value="1"/>
</dbReference>
<organism evidence="7 8">
    <name type="scientific">Nocardia gamkensis</name>
    <dbReference type="NCBI Taxonomy" id="352869"/>
    <lineage>
        <taxon>Bacteria</taxon>
        <taxon>Bacillati</taxon>
        <taxon>Actinomycetota</taxon>
        <taxon>Actinomycetes</taxon>
        <taxon>Mycobacteriales</taxon>
        <taxon>Nocardiaceae</taxon>
        <taxon>Nocardia</taxon>
    </lineage>
</organism>
<dbReference type="InterPro" id="IPR011009">
    <property type="entry name" value="Kinase-like_dom_sf"/>
</dbReference>
<evidence type="ECO:0000256" key="3">
    <source>
        <dbReference type="ARBA" id="ARBA00022741"/>
    </source>
</evidence>
<dbReference type="InterPro" id="IPR050660">
    <property type="entry name" value="NEK_Ser/Thr_kinase"/>
</dbReference>
<dbReference type="SUPFAM" id="SSF56112">
    <property type="entry name" value="Protein kinase-like (PK-like)"/>
    <property type="match status" value="1"/>
</dbReference>
<accession>A0A7X6L9G6</accession>
<gene>
    <name evidence="7" type="ORF">HGB38_29420</name>
</gene>
<reference evidence="7 8" key="1">
    <citation type="submission" date="2020-04" db="EMBL/GenBank/DDBJ databases">
        <title>MicrobeNet Type strains.</title>
        <authorList>
            <person name="Nicholson A.C."/>
        </authorList>
    </citation>
    <scope>NUCLEOTIDE SEQUENCE [LARGE SCALE GENOMIC DNA]</scope>
    <source>
        <strain evidence="7 8">DSM 44956</strain>
    </source>
</reference>
<keyword evidence="2" id="KW-0808">Transferase</keyword>
<evidence type="ECO:0000313" key="8">
    <source>
        <dbReference type="Proteomes" id="UP000540698"/>
    </source>
</evidence>
<evidence type="ECO:0000256" key="1">
    <source>
        <dbReference type="ARBA" id="ARBA00012513"/>
    </source>
</evidence>
<evidence type="ECO:0000256" key="2">
    <source>
        <dbReference type="ARBA" id="ARBA00022679"/>
    </source>
</evidence>
<dbReference type="InterPro" id="IPR008271">
    <property type="entry name" value="Ser/Thr_kinase_AS"/>
</dbReference>
<dbReference type="Gene3D" id="1.10.510.10">
    <property type="entry name" value="Transferase(Phosphotransferase) domain 1"/>
    <property type="match status" value="1"/>
</dbReference>
<evidence type="ECO:0000256" key="4">
    <source>
        <dbReference type="ARBA" id="ARBA00022777"/>
    </source>
</evidence>
<evidence type="ECO:0000256" key="5">
    <source>
        <dbReference type="ARBA" id="ARBA00022840"/>
    </source>
</evidence>
<keyword evidence="8" id="KW-1185">Reference proteome</keyword>
<proteinExistence type="predicted"/>
<sequence>MCVRPRRWEPAGCGGQTNEQAEEFTQRFRQEARVTARIRHHGVPQVFDAVLDASFEVVYLVMELIDGIPLRDYINPGNPLPLTWVAAVAAEIATVLSHAHAIPVVHRDLKPDNVLVTREGAVKVIDFGIAAILDVR</sequence>
<feature type="domain" description="Protein kinase" evidence="6">
    <location>
        <begin position="1"/>
        <end position="136"/>
    </location>
</feature>
<dbReference type="PROSITE" id="PS00108">
    <property type="entry name" value="PROTEIN_KINASE_ST"/>
    <property type="match status" value="1"/>
</dbReference>
<dbReference type="Pfam" id="PF00069">
    <property type="entry name" value="Pkinase"/>
    <property type="match status" value="1"/>
</dbReference>
<dbReference type="InterPro" id="IPR000719">
    <property type="entry name" value="Prot_kinase_dom"/>
</dbReference>
<dbReference type="SMART" id="SM00220">
    <property type="entry name" value="S_TKc"/>
    <property type="match status" value="1"/>
</dbReference>
<evidence type="ECO:0000313" key="7">
    <source>
        <dbReference type="EMBL" id="NKY30303.1"/>
    </source>
</evidence>
<dbReference type="GO" id="GO:0004674">
    <property type="term" value="F:protein serine/threonine kinase activity"/>
    <property type="evidence" value="ECO:0007669"/>
    <property type="project" value="UniProtKB-EC"/>
</dbReference>
<dbReference type="PROSITE" id="PS50011">
    <property type="entry name" value="PROTEIN_KINASE_DOM"/>
    <property type="match status" value="1"/>
</dbReference>
<keyword evidence="4 7" id="KW-0418">Kinase</keyword>
<name>A0A7X6L9G6_9NOCA</name>
<dbReference type="PANTHER" id="PTHR43671:SF13">
    <property type="entry name" value="SERINE_THREONINE-PROTEIN KINASE NEK2"/>
    <property type="match status" value="1"/>
</dbReference>
<dbReference type="GO" id="GO:0005524">
    <property type="term" value="F:ATP binding"/>
    <property type="evidence" value="ECO:0007669"/>
    <property type="project" value="UniProtKB-KW"/>
</dbReference>
<evidence type="ECO:0000259" key="6">
    <source>
        <dbReference type="PROSITE" id="PS50011"/>
    </source>
</evidence>
<dbReference type="EMBL" id="JAAXOS010000017">
    <property type="protein sequence ID" value="NKY30303.1"/>
    <property type="molecule type" value="Genomic_DNA"/>
</dbReference>
<protein>
    <recommendedName>
        <fullName evidence="1">non-specific serine/threonine protein kinase</fullName>
        <ecNumber evidence="1">2.7.11.1</ecNumber>
    </recommendedName>
</protein>
<dbReference type="AlphaFoldDB" id="A0A7X6L9G6"/>
<comment type="caution">
    <text evidence="7">The sequence shown here is derived from an EMBL/GenBank/DDBJ whole genome shotgun (WGS) entry which is preliminary data.</text>
</comment>